<evidence type="ECO:0000313" key="2">
    <source>
        <dbReference type="Proteomes" id="UP000288805"/>
    </source>
</evidence>
<protein>
    <submittedName>
        <fullName evidence="1">Metal tolerance protein C1</fullName>
    </submittedName>
</protein>
<evidence type="ECO:0000313" key="1">
    <source>
        <dbReference type="EMBL" id="RVX20671.1"/>
    </source>
</evidence>
<proteinExistence type="predicted"/>
<dbReference type="AlphaFoldDB" id="A0A438KHI9"/>
<accession>A0A438KHI9</accession>
<organism evidence="1 2">
    <name type="scientific">Vitis vinifera</name>
    <name type="common">Grape</name>
    <dbReference type="NCBI Taxonomy" id="29760"/>
    <lineage>
        <taxon>Eukaryota</taxon>
        <taxon>Viridiplantae</taxon>
        <taxon>Streptophyta</taxon>
        <taxon>Embryophyta</taxon>
        <taxon>Tracheophyta</taxon>
        <taxon>Spermatophyta</taxon>
        <taxon>Magnoliopsida</taxon>
        <taxon>eudicotyledons</taxon>
        <taxon>Gunneridae</taxon>
        <taxon>Pentapetalae</taxon>
        <taxon>rosids</taxon>
        <taxon>Vitales</taxon>
        <taxon>Vitaceae</taxon>
        <taxon>Viteae</taxon>
        <taxon>Vitis</taxon>
    </lineage>
</organism>
<gene>
    <name evidence="1" type="primary">MTPC1_3</name>
    <name evidence="1" type="ORF">CK203_002829</name>
</gene>
<reference evidence="1 2" key="1">
    <citation type="journal article" date="2018" name="PLoS Genet.">
        <title>Population sequencing reveals clonal diversity and ancestral inbreeding in the grapevine cultivar Chardonnay.</title>
        <authorList>
            <person name="Roach M.J."/>
            <person name="Johnson D.L."/>
            <person name="Bohlmann J."/>
            <person name="van Vuuren H.J."/>
            <person name="Jones S.J."/>
            <person name="Pretorius I.S."/>
            <person name="Schmidt S.A."/>
            <person name="Borneman A.R."/>
        </authorList>
    </citation>
    <scope>NUCLEOTIDE SEQUENCE [LARGE SCALE GENOMIC DNA]</scope>
    <source>
        <strain evidence="2">cv. Chardonnay</strain>
        <tissue evidence="1">Leaf</tissue>
    </source>
</reference>
<comment type="caution">
    <text evidence="1">The sequence shown here is derived from an EMBL/GenBank/DDBJ whole genome shotgun (WGS) entry which is preliminary data.</text>
</comment>
<sequence length="83" mass="9459">MVVERITQHLLQGKTLLQVEVSMPPHILIQDAMRVAEEAEEEILKVASDVIRVSILLRLGQPIPELHQRLQECNTEKGQNTRP</sequence>
<dbReference type="Gene3D" id="3.30.70.1350">
    <property type="entry name" value="Cation efflux protein, cytoplasmic domain"/>
    <property type="match status" value="1"/>
</dbReference>
<name>A0A438KHI9_VITVI</name>
<dbReference type="InterPro" id="IPR036837">
    <property type="entry name" value="Cation_efflux_CTD_sf"/>
</dbReference>
<dbReference type="Proteomes" id="UP000288805">
    <property type="component" value="Unassembled WGS sequence"/>
</dbReference>
<dbReference type="EMBL" id="QGNW01000006">
    <property type="protein sequence ID" value="RVX20671.1"/>
    <property type="molecule type" value="Genomic_DNA"/>
</dbReference>